<evidence type="ECO:0000313" key="2">
    <source>
        <dbReference type="Proteomes" id="UP000076715"/>
    </source>
</evidence>
<organism evidence="1 2">
    <name type="scientific">Aquimarina aggregata</name>
    <dbReference type="NCBI Taxonomy" id="1642818"/>
    <lineage>
        <taxon>Bacteria</taxon>
        <taxon>Pseudomonadati</taxon>
        <taxon>Bacteroidota</taxon>
        <taxon>Flavobacteriia</taxon>
        <taxon>Flavobacteriales</taxon>
        <taxon>Flavobacteriaceae</taxon>
        <taxon>Aquimarina</taxon>
    </lineage>
</organism>
<comment type="caution">
    <text evidence="1">The sequence shown here is derived from an EMBL/GenBank/DDBJ whole genome shotgun (WGS) entry which is preliminary data.</text>
</comment>
<proteinExistence type="predicted"/>
<dbReference type="Proteomes" id="UP000076715">
    <property type="component" value="Unassembled WGS sequence"/>
</dbReference>
<dbReference type="AlphaFoldDB" id="A0A163CS01"/>
<accession>A0A163CS01</accession>
<evidence type="ECO:0008006" key="3">
    <source>
        <dbReference type="Google" id="ProtNLM"/>
    </source>
</evidence>
<sequence length="122" mass="14742">MSECLSCGNLITGRSDKKYCSVYCKSAHQYQKRKSEEEQYYTIDKQLKTNRKILKTYNKSGLSTVRKEKLIAEGFDPKYFTHYWKNNKGQVYLFCYEYGYLSLKDDQKEKYVLITWQKYMNR</sequence>
<dbReference type="EMBL" id="LQRT01000002">
    <property type="protein sequence ID" value="KZS42705.1"/>
    <property type="molecule type" value="Genomic_DNA"/>
</dbReference>
<gene>
    <name evidence="1" type="ORF">AWE51_04440</name>
</gene>
<keyword evidence="2" id="KW-1185">Reference proteome</keyword>
<name>A0A163CS01_9FLAO</name>
<evidence type="ECO:0000313" key="1">
    <source>
        <dbReference type="EMBL" id="KZS42705.1"/>
    </source>
</evidence>
<dbReference type="STRING" id="1642818.AWE51_04440"/>
<dbReference type="RefSeq" id="WP_066310901.1">
    <property type="nucleotide sequence ID" value="NZ_LQRT01000002.1"/>
</dbReference>
<dbReference type="OrthoDB" id="5187906at2"/>
<protein>
    <recommendedName>
        <fullName evidence="3">DUF2116 family Zn-ribbon domain-containing protein</fullName>
    </recommendedName>
</protein>
<reference evidence="1 2" key="1">
    <citation type="submission" date="2016-01" db="EMBL/GenBank/DDBJ databases">
        <title>The draft genome sequence of Aquimarina sp. RZW4-3-2.</title>
        <authorList>
            <person name="Wang Y."/>
        </authorList>
    </citation>
    <scope>NUCLEOTIDE SEQUENCE [LARGE SCALE GENOMIC DNA]</scope>
    <source>
        <strain evidence="1 2">RZW4-3-2</strain>
    </source>
</reference>